<dbReference type="Proteomes" id="UP000756132">
    <property type="component" value="Chromosome 1"/>
</dbReference>
<dbReference type="InterPro" id="IPR019595">
    <property type="entry name" value="DUF2470"/>
</dbReference>
<gene>
    <name evidence="2" type="ORF">CLAFUR5_01558</name>
</gene>
<dbReference type="PANTHER" id="PTHR37783">
    <property type="entry name" value="MEMBRANE PROTEIN, PUTATIVE (AFU_ORTHOLOGUE AFUA_1G04315)-RELATED"/>
    <property type="match status" value="1"/>
</dbReference>
<reference evidence="2" key="1">
    <citation type="submission" date="2021-12" db="EMBL/GenBank/DDBJ databases">
        <authorList>
            <person name="Zaccaron A."/>
            <person name="Stergiopoulos I."/>
        </authorList>
    </citation>
    <scope>NUCLEOTIDE SEQUENCE</scope>
    <source>
        <strain evidence="2">Race5_Kim</strain>
    </source>
</reference>
<feature type="domain" description="DUF2470" evidence="1">
    <location>
        <begin position="34"/>
        <end position="106"/>
    </location>
</feature>
<evidence type="ECO:0000313" key="3">
    <source>
        <dbReference type="Proteomes" id="UP000756132"/>
    </source>
</evidence>
<dbReference type="Pfam" id="PF10615">
    <property type="entry name" value="DUF2470"/>
    <property type="match status" value="1"/>
</dbReference>
<accession>A0A9Q8P3Z7</accession>
<protein>
    <recommendedName>
        <fullName evidence="1">DUF2470 domain-containing protein</fullName>
    </recommendedName>
</protein>
<dbReference type="Gene3D" id="3.20.180.10">
    <property type="entry name" value="PNP-oxidase-like"/>
    <property type="match status" value="1"/>
</dbReference>
<dbReference type="GeneID" id="71981436"/>
<evidence type="ECO:0000259" key="1">
    <source>
        <dbReference type="Pfam" id="PF10615"/>
    </source>
</evidence>
<dbReference type="OrthoDB" id="5553410at2759"/>
<evidence type="ECO:0000313" key="2">
    <source>
        <dbReference type="EMBL" id="UJO12448.1"/>
    </source>
</evidence>
<keyword evidence="3" id="KW-1185">Reference proteome</keyword>
<dbReference type="AlphaFoldDB" id="A0A9Q8P3Z7"/>
<name>A0A9Q8P3Z7_PASFU</name>
<reference evidence="2" key="2">
    <citation type="journal article" date="2022" name="Microb. Genom.">
        <title>A chromosome-scale genome assembly of the tomato pathogen Cladosporium fulvum reveals a compartmentalized genome architecture and the presence of a dispensable chromosome.</title>
        <authorList>
            <person name="Zaccaron A.Z."/>
            <person name="Chen L.H."/>
            <person name="Samaras A."/>
            <person name="Stergiopoulos I."/>
        </authorList>
    </citation>
    <scope>NUCLEOTIDE SEQUENCE</scope>
    <source>
        <strain evidence="2">Race5_Kim</strain>
    </source>
</reference>
<dbReference type="SUPFAM" id="SSF50475">
    <property type="entry name" value="FMN-binding split barrel"/>
    <property type="match status" value="1"/>
</dbReference>
<proteinExistence type="predicted"/>
<organism evidence="2 3">
    <name type="scientific">Passalora fulva</name>
    <name type="common">Tomato leaf mold</name>
    <name type="synonym">Cladosporium fulvum</name>
    <dbReference type="NCBI Taxonomy" id="5499"/>
    <lineage>
        <taxon>Eukaryota</taxon>
        <taxon>Fungi</taxon>
        <taxon>Dikarya</taxon>
        <taxon>Ascomycota</taxon>
        <taxon>Pezizomycotina</taxon>
        <taxon>Dothideomycetes</taxon>
        <taxon>Dothideomycetidae</taxon>
        <taxon>Mycosphaerellales</taxon>
        <taxon>Mycosphaerellaceae</taxon>
        <taxon>Fulvia</taxon>
    </lineage>
</organism>
<dbReference type="EMBL" id="CP090163">
    <property type="protein sequence ID" value="UJO12448.1"/>
    <property type="molecule type" value="Genomic_DNA"/>
</dbReference>
<dbReference type="PANTHER" id="PTHR37783:SF1">
    <property type="entry name" value="MEMBRANE PROTEIN, PUTATIVE (AFU_ORTHOLOGUE AFUA_1G04315)-RELATED"/>
    <property type="match status" value="1"/>
</dbReference>
<dbReference type="RefSeq" id="XP_047756814.1">
    <property type="nucleotide sequence ID" value="XM_047900706.1"/>
</dbReference>
<sequence length="239" mass="27570">MISTRAAWQLQNIAQQPTKFSMADSDSQDAAARDRIISHMNKDHHDSISRYLQYWGKVSLLPAHDGRMTDITLSSMTLSCHGRDYRVPFEPAMTSYREARERVVELDKECRKALGHSDVTVKQYIPPNTPMYMTEIAIISATFLAYSQRWWFAAGGPVGHIWPAFARFSWAIQPWVIGLMVLIHGTEAVHFASSRLLHHSVNPRSRVFWLWAASFFIEGVFALRRFDEHVKTLRLKQKH</sequence>
<dbReference type="InterPro" id="IPR037119">
    <property type="entry name" value="Haem_oxidase_HugZ-like_sf"/>
</dbReference>
<dbReference type="KEGG" id="ffu:CLAFUR5_01558"/>